<feature type="compositionally biased region" description="Basic and acidic residues" evidence="1">
    <location>
        <begin position="19"/>
        <end position="30"/>
    </location>
</feature>
<evidence type="ECO:0000313" key="2">
    <source>
        <dbReference type="EMBL" id="KAJ1158116.1"/>
    </source>
</evidence>
<protein>
    <submittedName>
        <fullName evidence="2">Uncharacterized protein</fullName>
    </submittedName>
</protein>
<evidence type="ECO:0000313" key="3">
    <source>
        <dbReference type="Proteomes" id="UP001066276"/>
    </source>
</evidence>
<comment type="caution">
    <text evidence="2">The sequence shown here is derived from an EMBL/GenBank/DDBJ whole genome shotgun (WGS) entry which is preliminary data.</text>
</comment>
<organism evidence="2 3">
    <name type="scientific">Pleurodeles waltl</name>
    <name type="common">Iberian ribbed newt</name>
    <dbReference type="NCBI Taxonomy" id="8319"/>
    <lineage>
        <taxon>Eukaryota</taxon>
        <taxon>Metazoa</taxon>
        <taxon>Chordata</taxon>
        <taxon>Craniata</taxon>
        <taxon>Vertebrata</taxon>
        <taxon>Euteleostomi</taxon>
        <taxon>Amphibia</taxon>
        <taxon>Batrachia</taxon>
        <taxon>Caudata</taxon>
        <taxon>Salamandroidea</taxon>
        <taxon>Salamandridae</taxon>
        <taxon>Pleurodelinae</taxon>
        <taxon>Pleurodeles</taxon>
    </lineage>
</organism>
<proteinExistence type="predicted"/>
<name>A0AAV7S026_PLEWA</name>
<gene>
    <name evidence="2" type="ORF">NDU88_010810</name>
</gene>
<feature type="region of interest" description="Disordered" evidence="1">
    <location>
        <begin position="17"/>
        <end position="39"/>
    </location>
</feature>
<dbReference type="EMBL" id="JANPWB010000009">
    <property type="protein sequence ID" value="KAJ1158116.1"/>
    <property type="molecule type" value="Genomic_DNA"/>
</dbReference>
<sequence>MAIDQIKNSRCVTKTPLDVNRDDINGKDESYSSAAVSGVEDEDLDCEEMAGINADGVVGQKALMSKMLIVDPVYDMGLENTSIDENELNPLIIY</sequence>
<keyword evidence="3" id="KW-1185">Reference proteome</keyword>
<reference evidence="2" key="1">
    <citation type="journal article" date="2022" name="bioRxiv">
        <title>Sequencing and chromosome-scale assembly of the giantPleurodeles waltlgenome.</title>
        <authorList>
            <person name="Brown T."/>
            <person name="Elewa A."/>
            <person name="Iarovenko S."/>
            <person name="Subramanian E."/>
            <person name="Araus A.J."/>
            <person name="Petzold A."/>
            <person name="Susuki M."/>
            <person name="Suzuki K.-i.T."/>
            <person name="Hayashi T."/>
            <person name="Toyoda A."/>
            <person name="Oliveira C."/>
            <person name="Osipova E."/>
            <person name="Leigh N.D."/>
            <person name="Simon A."/>
            <person name="Yun M.H."/>
        </authorList>
    </citation>
    <scope>NUCLEOTIDE SEQUENCE</scope>
    <source>
        <strain evidence="2">20211129_DDA</strain>
        <tissue evidence="2">Liver</tissue>
    </source>
</reference>
<dbReference type="Proteomes" id="UP001066276">
    <property type="component" value="Chromosome 5"/>
</dbReference>
<accession>A0AAV7S026</accession>
<dbReference type="AlphaFoldDB" id="A0AAV7S026"/>
<evidence type="ECO:0000256" key="1">
    <source>
        <dbReference type="SAM" id="MobiDB-lite"/>
    </source>
</evidence>